<organism evidence="2 3">
    <name type="scientific">Monosporascus ibericus</name>
    <dbReference type="NCBI Taxonomy" id="155417"/>
    <lineage>
        <taxon>Eukaryota</taxon>
        <taxon>Fungi</taxon>
        <taxon>Dikarya</taxon>
        <taxon>Ascomycota</taxon>
        <taxon>Pezizomycotina</taxon>
        <taxon>Sordariomycetes</taxon>
        <taxon>Xylariomycetidae</taxon>
        <taxon>Xylariales</taxon>
        <taxon>Xylariales incertae sedis</taxon>
        <taxon>Monosporascus</taxon>
    </lineage>
</organism>
<evidence type="ECO:0000259" key="1">
    <source>
        <dbReference type="Pfam" id="PF06985"/>
    </source>
</evidence>
<name>A0A4Q4SV00_9PEZI</name>
<dbReference type="STRING" id="155417.A0A4Q4SV00"/>
<proteinExistence type="predicted"/>
<dbReference type="AlphaFoldDB" id="A0A4Q4SV00"/>
<protein>
    <recommendedName>
        <fullName evidence="1">Heterokaryon incompatibility domain-containing protein</fullName>
    </recommendedName>
</protein>
<keyword evidence="3" id="KW-1185">Reference proteome</keyword>
<dbReference type="EMBL" id="QJNU01001575">
    <property type="protein sequence ID" value="RYO74916.1"/>
    <property type="molecule type" value="Genomic_DNA"/>
</dbReference>
<gene>
    <name evidence="2" type="ORF">DL764_010660</name>
</gene>
<reference evidence="2 3" key="1">
    <citation type="submission" date="2018-06" db="EMBL/GenBank/DDBJ databases">
        <title>Complete Genomes of Monosporascus.</title>
        <authorList>
            <person name="Robinson A.J."/>
            <person name="Natvig D.O."/>
        </authorList>
    </citation>
    <scope>NUCLEOTIDE SEQUENCE [LARGE SCALE GENOMIC DNA]</scope>
    <source>
        <strain evidence="2 3">CBS 110550</strain>
    </source>
</reference>
<dbReference type="Proteomes" id="UP000293360">
    <property type="component" value="Unassembled WGS sequence"/>
</dbReference>
<dbReference type="PANTHER" id="PTHR24148:SF73">
    <property type="entry name" value="HET DOMAIN PROTEIN (AFU_ORTHOLOGUE AFUA_8G01020)"/>
    <property type="match status" value="1"/>
</dbReference>
<dbReference type="Pfam" id="PF26639">
    <property type="entry name" value="Het-6_barrel"/>
    <property type="match status" value="1"/>
</dbReference>
<dbReference type="OrthoDB" id="4587016at2759"/>
<feature type="domain" description="Heterokaryon incompatibility" evidence="1">
    <location>
        <begin position="34"/>
        <end position="215"/>
    </location>
</feature>
<dbReference type="Pfam" id="PF06985">
    <property type="entry name" value="HET"/>
    <property type="match status" value="1"/>
</dbReference>
<evidence type="ECO:0000313" key="2">
    <source>
        <dbReference type="EMBL" id="RYO74916.1"/>
    </source>
</evidence>
<dbReference type="InterPro" id="IPR052895">
    <property type="entry name" value="HetReg/Transcr_Mod"/>
</dbReference>
<comment type="caution">
    <text evidence="2">The sequence shown here is derived from an EMBL/GenBank/DDBJ whole genome shotgun (WGS) entry which is preliminary data.</text>
</comment>
<sequence length="725" mass="81890">MLKLLPQVRSSFPPFWETVRVQIIEESLDHPHPFNALSYTWGNVGRGPPNRKVIVETSEGQRDLRIYEPLETALLSLVNGRTAELPLFIDQISTNQADNDEKASQVKLMGEIYTKCERVIVWLGPSTPHSDEYFTFASDICSEGVLSRVMGPNVGHFREVFDAVMDSTVDVGGVVREDRDDILRLVRLYGHHYPIRGAVDVLGRPWFNRLWVIQEVCLAPQVVFTCGSSSLCFDCFRAGLLFYTIWNKPFIRTFQQRKAIHQESSFMSLYDLVIKYSVNEDGIKVGAKLSEDRIFGLLGLARADEIMDGMKVDYNNVRNTYTMFAALAARHNLDVLLFSQKSDLDGDLPCWVPNWSISCLRTPYGYSNLTTPVFSAGGSTISQPPIADLALGKLTVQGFSVDRVNRVGVHEIQRDVANDSTEQIYYPSFVRFLDEINEFLGSARKTEGSRFQDAPDQQLHDEAAIRLTDGGLSARQFPDTFDPTTAQDTLWKIHRNVYRVGQVEMNAELKRQSYSVTRFIRTVGIVPWYWVPASEVDVLRLCATNPIRAAWKWVEAACDFVTDMVGVVLASSALQLTAWFLHMKQQYYDSVDLAAANHKEVFRHVGLDSEHMGTREWMLYTSNLYRAIGRRLFLTERGYVGLGPEHMENGDAVVVLVGSSVPHILRPDVETDAVVGSSQTNVGHEGKVSSVEPRWSYVGEAYCDGIMDGELLREGRLDYVQFHIF</sequence>
<evidence type="ECO:0000313" key="3">
    <source>
        <dbReference type="Proteomes" id="UP000293360"/>
    </source>
</evidence>
<dbReference type="InterPro" id="IPR010730">
    <property type="entry name" value="HET"/>
</dbReference>
<accession>A0A4Q4SV00</accession>
<dbReference type="PANTHER" id="PTHR24148">
    <property type="entry name" value="ANKYRIN REPEAT DOMAIN-CONTAINING PROTEIN 39 HOMOLOG-RELATED"/>
    <property type="match status" value="1"/>
</dbReference>